<dbReference type="InterPro" id="IPR040608">
    <property type="entry name" value="Snf8/Vps36"/>
</dbReference>
<protein>
    <submittedName>
        <fullName evidence="1">Uncharacterized protein</fullName>
    </submittedName>
</protein>
<dbReference type="InterPro" id="IPR036390">
    <property type="entry name" value="WH_DNA-bd_sf"/>
</dbReference>
<dbReference type="Gene3D" id="1.10.10.10">
    <property type="entry name" value="Winged helix-like DNA-binding domain superfamily/Winged helix DNA-binding domain"/>
    <property type="match status" value="1"/>
</dbReference>
<dbReference type="AlphaFoldDB" id="X1MQ54"/>
<accession>X1MQ54</accession>
<dbReference type="Pfam" id="PF04157">
    <property type="entry name" value="EAP30"/>
    <property type="match status" value="1"/>
</dbReference>
<proteinExistence type="predicted"/>
<dbReference type="InterPro" id="IPR036388">
    <property type="entry name" value="WH-like_DNA-bd_sf"/>
</dbReference>
<organism evidence="1">
    <name type="scientific">marine sediment metagenome</name>
    <dbReference type="NCBI Taxonomy" id="412755"/>
    <lineage>
        <taxon>unclassified sequences</taxon>
        <taxon>metagenomes</taxon>
        <taxon>ecological metagenomes</taxon>
    </lineage>
</organism>
<feature type="non-terminal residue" evidence="1">
    <location>
        <position position="1"/>
    </location>
</feature>
<comment type="caution">
    <text evidence="1">The sequence shown here is derived from an EMBL/GenBank/DDBJ whole genome shotgun (WGS) entry which is preliminary data.</text>
</comment>
<dbReference type="EMBL" id="BARV01008153">
    <property type="protein sequence ID" value="GAI16820.1"/>
    <property type="molecule type" value="Genomic_DNA"/>
</dbReference>
<sequence>KKLLRVKNSLDKIKTNFDIILSSSFTAESTTSQNLTLHHETTIVLDFLLLDRFLDLSDGLRKLDKLVLIDYQKDLFNNLLLLIHSSIEKLAKMVDFRKMVQNITPSKEFFTRLLTEYKGDIAYLESIGIIHEYDQLAKPLRGGKKEYYEQLKRHFHSTCLSLLEKDRRTIPFAEFSDLFKNRYPAVEWELKDLEKISKELHNSGVIGIIDKSQDSPLTILLADDTSLQKDIIQLAKQRGYTTQEEILESCSLPIENIQRILKKLEDSGLAIIDSDYTTGTRVYFPGIEEKV</sequence>
<reference evidence="1" key="1">
    <citation type="journal article" date="2014" name="Front. Microbiol.">
        <title>High frequency of phylogenetically diverse reductive dehalogenase-homologous genes in deep subseafloor sedimentary metagenomes.</title>
        <authorList>
            <person name="Kawai M."/>
            <person name="Futagami T."/>
            <person name="Toyoda A."/>
            <person name="Takaki Y."/>
            <person name="Nishi S."/>
            <person name="Hori S."/>
            <person name="Arai W."/>
            <person name="Tsubouchi T."/>
            <person name="Morono Y."/>
            <person name="Uchiyama I."/>
            <person name="Ito T."/>
            <person name="Fujiyama A."/>
            <person name="Inagaki F."/>
            <person name="Takami H."/>
        </authorList>
    </citation>
    <scope>NUCLEOTIDE SEQUENCE</scope>
    <source>
        <strain evidence="1">Expedition CK06-06</strain>
    </source>
</reference>
<dbReference type="SUPFAM" id="SSF46785">
    <property type="entry name" value="Winged helix' DNA-binding domain"/>
    <property type="match status" value="1"/>
</dbReference>
<gene>
    <name evidence="1" type="ORF">S06H3_16473</name>
</gene>
<name>X1MQ54_9ZZZZ</name>
<evidence type="ECO:0000313" key="1">
    <source>
        <dbReference type="EMBL" id="GAI16820.1"/>
    </source>
</evidence>